<dbReference type="AlphaFoldDB" id="A0A1X2IEH8"/>
<keyword evidence="1" id="KW-0378">Hydrolase</keyword>
<dbReference type="CDD" id="cd00030">
    <property type="entry name" value="C2"/>
    <property type="match status" value="1"/>
</dbReference>
<evidence type="ECO:0000313" key="5">
    <source>
        <dbReference type="EMBL" id="ORZ15085.1"/>
    </source>
</evidence>
<keyword evidence="3" id="KW-0472">Membrane</keyword>
<keyword evidence="3" id="KW-1133">Transmembrane helix</keyword>
<proteinExistence type="predicted"/>
<dbReference type="SMART" id="SM00239">
    <property type="entry name" value="C2"/>
    <property type="match status" value="1"/>
</dbReference>
<dbReference type="Proteomes" id="UP000193560">
    <property type="component" value="Unassembled WGS sequence"/>
</dbReference>
<feature type="compositionally biased region" description="Basic and acidic residues" evidence="2">
    <location>
        <begin position="238"/>
        <end position="308"/>
    </location>
</feature>
<dbReference type="InterPro" id="IPR052981">
    <property type="entry name" value="Ingression_C2_domain"/>
</dbReference>
<dbReference type="InterPro" id="IPR036573">
    <property type="entry name" value="CBM_sf_5/12"/>
</dbReference>
<evidence type="ECO:0000256" key="2">
    <source>
        <dbReference type="SAM" id="MobiDB-lite"/>
    </source>
</evidence>
<dbReference type="GO" id="GO:0030246">
    <property type="term" value="F:carbohydrate binding"/>
    <property type="evidence" value="ECO:0007669"/>
    <property type="project" value="InterPro"/>
</dbReference>
<dbReference type="PROSITE" id="PS50004">
    <property type="entry name" value="C2"/>
    <property type="match status" value="1"/>
</dbReference>
<dbReference type="EMBL" id="MCGE01000013">
    <property type="protein sequence ID" value="ORZ15085.1"/>
    <property type="molecule type" value="Genomic_DNA"/>
</dbReference>
<evidence type="ECO:0000256" key="3">
    <source>
        <dbReference type="SAM" id="Phobius"/>
    </source>
</evidence>
<organism evidence="5 6">
    <name type="scientific">Absidia repens</name>
    <dbReference type="NCBI Taxonomy" id="90262"/>
    <lineage>
        <taxon>Eukaryota</taxon>
        <taxon>Fungi</taxon>
        <taxon>Fungi incertae sedis</taxon>
        <taxon>Mucoromycota</taxon>
        <taxon>Mucoromycotina</taxon>
        <taxon>Mucoromycetes</taxon>
        <taxon>Mucorales</taxon>
        <taxon>Cunninghamellaceae</taxon>
        <taxon>Absidia</taxon>
    </lineage>
</organism>
<feature type="transmembrane region" description="Helical" evidence="3">
    <location>
        <begin position="196"/>
        <end position="215"/>
    </location>
</feature>
<dbReference type="InterPro" id="IPR003610">
    <property type="entry name" value="CBM5/12"/>
</dbReference>
<sequence>MYQQSSYEYTTTTTSYSSDDNVVRSSTTHIQSESQTLILNAVGANFEKDGQKLGSQDPYLQFSLNAEDKKSFQQTHTAKNGGKAPSWNQTFTLPLNNEPDLFIEVLDKETTADALIGFAAVPINQVVNAQGAAMNGLFEVYDVKGNVIGEVNLVLQAQGFQNSSNQQPPSTPTRGQTYVHEVHQKRCKSLRTKEHAVAGGAAVLGGALAIGAGFLGKKLYDDHKKDEQEEHDREDEEERRRQEMAQREEELKRREEEFNRREQEEKEQRSRHDAEEEENKHKNKGHCEKKDNDDDHHKKKSHCDDKEEHHKKKSHCDDDEDHHHKKKCSDEWDPVGTYAAGDKVEYHGRTYVCLQGHTSNPTWEPTVAHSLWRA</sequence>
<dbReference type="CDD" id="cd12214">
    <property type="entry name" value="ChiA1_BD"/>
    <property type="match status" value="1"/>
</dbReference>
<dbReference type="InterPro" id="IPR000008">
    <property type="entry name" value="C2_dom"/>
</dbReference>
<feature type="region of interest" description="Disordered" evidence="2">
    <location>
        <begin position="223"/>
        <end position="336"/>
    </location>
</feature>
<dbReference type="STRING" id="90262.A0A1X2IEH8"/>
<dbReference type="PANTHER" id="PTHR47052">
    <property type="entry name" value="CONSERVED SERINE PROLINE-RICH PROTEIN (AFU_ORTHOLOGUE AFUA_2G01790)"/>
    <property type="match status" value="1"/>
</dbReference>
<feature type="region of interest" description="Disordered" evidence="2">
    <location>
        <begin position="1"/>
        <end position="21"/>
    </location>
</feature>
<dbReference type="SUPFAM" id="SSF49562">
    <property type="entry name" value="C2 domain (Calcium/lipid-binding domain, CaLB)"/>
    <property type="match status" value="1"/>
</dbReference>
<accession>A0A1X2IEH8</accession>
<dbReference type="GO" id="GO:0005975">
    <property type="term" value="P:carbohydrate metabolic process"/>
    <property type="evidence" value="ECO:0007669"/>
    <property type="project" value="InterPro"/>
</dbReference>
<evidence type="ECO:0000313" key="6">
    <source>
        <dbReference type="Proteomes" id="UP000193560"/>
    </source>
</evidence>
<feature type="domain" description="C2" evidence="4">
    <location>
        <begin position="18"/>
        <end position="136"/>
    </location>
</feature>
<protein>
    <recommendedName>
        <fullName evidence="4">C2 domain-containing protein</fullName>
    </recommendedName>
</protein>
<keyword evidence="6" id="KW-1185">Reference proteome</keyword>
<dbReference type="Pfam" id="PF02839">
    <property type="entry name" value="CBM_5_12"/>
    <property type="match status" value="1"/>
</dbReference>
<comment type="caution">
    <text evidence="5">The sequence shown here is derived from an EMBL/GenBank/DDBJ whole genome shotgun (WGS) entry which is preliminary data.</text>
</comment>
<dbReference type="InterPro" id="IPR035892">
    <property type="entry name" value="C2_domain_sf"/>
</dbReference>
<dbReference type="GO" id="GO:0004553">
    <property type="term" value="F:hydrolase activity, hydrolyzing O-glycosyl compounds"/>
    <property type="evidence" value="ECO:0007669"/>
    <property type="project" value="InterPro"/>
</dbReference>
<feature type="non-terminal residue" evidence="5">
    <location>
        <position position="374"/>
    </location>
</feature>
<dbReference type="OrthoDB" id="270970at2759"/>
<gene>
    <name evidence="5" type="ORF">BCR42DRAFT_416364</name>
</gene>
<dbReference type="GO" id="GO:0005576">
    <property type="term" value="C:extracellular region"/>
    <property type="evidence" value="ECO:0007669"/>
    <property type="project" value="InterPro"/>
</dbReference>
<keyword evidence="3" id="KW-0812">Transmembrane</keyword>
<name>A0A1X2IEH8_9FUNG</name>
<dbReference type="Pfam" id="PF00168">
    <property type="entry name" value="C2"/>
    <property type="match status" value="1"/>
</dbReference>
<dbReference type="Gene3D" id="2.10.10.20">
    <property type="entry name" value="Carbohydrate-binding module superfamily 5/12"/>
    <property type="match status" value="1"/>
</dbReference>
<evidence type="ECO:0000256" key="1">
    <source>
        <dbReference type="ARBA" id="ARBA00022801"/>
    </source>
</evidence>
<evidence type="ECO:0000259" key="4">
    <source>
        <dbReference type="PROSITE" id="PS50004"/>
    </source>
</evidence>
<dbReference type="Gene3D" id="2.60.40.150">
    <property type="entry name" value="C2 domain"/>
    <property type="match status" value="1"/>
</dbReference>
<feature type="compositionally biased region" description="Low complexity" evidence="2">
    <location>
        <begin position="1"/>
        <end position="18"/>
    </location>
</feature>
<dbReference type="PANTHER" id="PTHR47052:SF3">
    <property type="entry name" value="INGRESSION PROTEIN 1"/>
    <property type="match status" value="1"/>
</dbReference>
<dbReference type="SUPFAM" id="SSF51055">
    <property type="entry name" value="Carbohydrate binding domain"/>
    <property type="match status" value="1"/>
</dbReference>
<reference evidence="5 6" key="1">
    <citation type="submission" date="2016-07" db="EMBL/GenBank/DDBJ databases">
        <title>Pervasive Adenine N6-methylation of Active Genes in Fungi.</title>
        <authorList>
            <consortium name="DOE Joint Genome Institute"/>
            <person name="Mondo S.J."/>
            <person name="Dannebaum R.O."/>
            <person name="Kuo R.C."/>
            <person name="Labutti K."/>
            <person name="Haridas S."/>
            <person name="Kuo A."/>
            <person name="Salamov A."/>
            <person name="Ahrendt S.R."/>
            <person name="Lipzen A."/>
            <person name="Sullivan W."/>
            <person name="Andreopoulos W.B."/>
            <person name="Clum A."/>
            <person name="Lindquist E."/>
            <person name="Daum C."/>
            <person name="Ramamoorthy G.K."/>
            <person name="Gryganskyi A."/>
            <person name="Culley D."/>
            <person name="Magnuson J.K."/>
            <person name="James T.Y."/>
            <person name="O'Malley M.A."/>
            <person name="Stajich J.E."/>
            <person name="Spatafora J.W."/>
            <person name="Visel A."/>
            <person name="Grigoriev I.V."/>
        </authorList>
    </citation>
    <scope>NUCLEOTIDE SEQUENCE [LARGE SCALE GENOMIC DNA]</scope>
    <source>
        <strain evidence="5 6">NRRL 1336</strain>
    </source>
</reference>